<organism evidence="2 3">
    <name type="scientific">Circinella minor</name>
    <dbReference type="NCBI Taxonomy" id="1195481"/>
    <lineage>
        <taxon>Eukaryota</taxon>
        <taxon>Fungi</taxon>
        <taxon>Fungi incertae sedis</taxon>
        <taxon>Mucoromycota</taxon>
        <taxon>Mucoromycotina</taxon>
        <taxon>Mucoromycetes</taxon>
        <taxon>Mucorales</taxon>
        <taxon>Lichtheimiaceae</taxon>
        <taxon>Circinella</taxon>
    </lineage>
</organism>
<comment type="caution">
    <text evidence="2">The sequence shown here is derived from an EMBL/GenBank/DDBJ whole genome shotgun (WGS) entry which is preliminary data.</text>
</comment>
<name>A0A8H7RHK5_9FUNG</name>
<dbReference type="OrthoDB" id="2299504at2759"/>
<gene>
    <name evidence="2" type="ORF">INT45_007419</name>
</gene>
<feature type="region of interest" description="Disordered" evidence="1">
    <location>
        <begin position="1"/>
        <end position="39"/>
    </location>
</feature>
<evidence type="ECO:0000313" key="2">
    <source>
        <dbReference type="EMBL" id="KAG2210723.1"/>
    </source>
</evidence>
<evidence type="ECO:0000313" key="3">
    <source>
        <dbReference type="Proteomes" id="UP000646827"/>
    </source>
</evidence>
<dbReference type="EMBL" id="JAEPRB010000892">
    <property type="protein sequence ID" value="KAG2210723.1"/>
    <property type="molecule type" value="Genomic_DNA"/>
</dbReference>
<sequence>MDNDDRSSPEKRGPGRPFGSKNKPKRKRLPAGQTTLKDIVTNSSVLSQICNKPNKNIESNGLNEESEEYYDNINDGYFSLKDLVAEIDEDDEGHEINKEMTKEMEEDEVIPNTIK</sequence>
<dbReference type="Proteomes" id="UP000646827">
    <property type="component" value="Unassembled WGS sequence"/>
</dbReference>
<evidence type="ECO:0000256" key="1">
    <source>
        <dbReference type="SAM" id="MobiDB-lite"/>
    </source>
</evidence>
<proteinExistence type="predicted"/>
<dbReference type="AlphaFoldDB" id="A0A8H7RHK5"/>
<protein>
    <submittedName>
        <fullName evidence="2">Uncharacterized protein</fullName>
    </submittedName>
</protein>
<feature type="compositionally biased region" description="Basic and acidic residues" evidence="1">
    <location>
        <begin position="1"/>
        <end position="13"/>
    </location>
</feature>
<reference evidence="2 3" key="1">
    <citation type="submission" date="2020-12" db="EMBL/GenBank/DDBJ databases">
        <title>Metabolic potential, ecology and presence of endohyphal bacteria is reflected in genomic diversity of Mucoromycotina.</title>
        <authorList>
            <person name="Muszewska A."/>
            <person name="Okrasinska A."/>
            <person name="Steczkiewicz K."/>
            <person name="Drgas O."/>
            <person name="Orlowska M."/>
            <person name="Perlinska-Lenart U."/>
            <person name="Aleksandrzak-Piekarczyk T."/>
            <person name="Szatraj K."/>
            <person name="Zielenkiewicz U."/>
            <person name="Pilsyk S."/>
            <person name="Malc E."/>
            <person name="Mieczkowski P."/>
            <person name="Kruszewska J.S."/>
            <person name="Biernat P."/>
            <person name="Pawlowska J."/>
        </authorList>
    </citation>
    <scope>NUCLEOTIDE SEQUENCE [LARGE SCALE GENOMIC DNA]</scope>
    <source>
        <strain evidence="2 3">CBS 142.35</strain>
    </source>
</reference>
<feature type="non-terminal residue" evidence="2">
    <location>
        <position position="1"/>
    </location>
</feature>
<keyword evidence="3" id="KW-1185">Reference proteome</keyword>
<accession>A0A8H7RHK5</accession>